<evidence type="ECO:0000256" key="2">
    <source>
        <dbReference type="SAM" id="Phobius"/>
    </source>
</evidence>
<comment type="caution">
    <text evidence="3">The sequence shown here is derived from an EMBL/GenBank/DDBJ whole genome shotgun (WGS) entry which is preliminary data.</text>
</comment>
<accession>A0A940T3S0</accession>
<name>A0A940T3S0_9MICO</name>
<proteinExistence type="predicted"/>
<evidence type="ECO:0000256" key="1">
    <source>
        <dbReference type="SAM" id="MobiDB-lite"/>
    </source>
</evidence>
<dbReference type="EMBL" id="JAFIDA010000001">
    <property type="protein sequence ID" value="MBP1326069.1"/>
    <property type="molecule type" value="Genomic_DNA"/>
</dbReference>
<dbReference type="AlphaFoldDB" id="A0A940T3S0"/>
<organism evidence="3 4">
    <name type="scientific">Leucobacter exalbidus</name>
    <dbReference type="NCBI Taxonomy" id="662960"/>
    <lineage>
        <taxon>Bacteria</taxon>
        <taxon>Bacillati</taxon>
        <taxon>Actinomycetota</taxon>
        <taxon>Actinomycetes</taxon>
        <taxon>Micrococcales</taxon>
        <taxon>Microbacteriaceae</taxon>
        <taxon>Leucobacter</taxon>
    </lineage>
</organism>
<feature type="compositionally biased region" description="Low complexity" evidence="1">
    <location>
        <begin position="83"/>
        <end position="95"/>
    </location>
</feature>
<protein>
    <submittedName>
        <fullName evidence="3">Uncharacterized protein</fullName>
    </submittedName>
</protein>
<reference evidence="3" key="1">
    <citation type="submission" date="2021-02" db="EMBL/GenBank/DDBJ databases">
        <title>Sequencing the genomes of 1000 actinobacteria strains.</title>
        <authorList>
            <person name="Klenk H.-P."/>
        </authorList>
    </citation>
    <scope>NUCLEOTIDE SEQUENCE</scope>
    <source>
        <strain evidence="3">DSM 22850</strain>
    </source>
</reference>
<keyword evidence="4" id="KW-1185">Reference proteome</keyword>
<gene>
    <name evidence="3" type="ORF">JOF28_001301</name>
</gene>
<keyword evidence="2" id="KW-0472">Membrane</keyword>
<evidence type="ECO:0000313" key="4">
    <source>
        <dbReference type="Proteomes" id="UP000675163"/>
    </source>
</evidence>
<dbReference type="Proteomes" id="UP000675163">
    <property type="component" value="Unassembled WGS sequence"/>
</dbReference>
<dbReference type="RefSeq" id="WP_209705034.1">
    <property type="nucleotide sequence ID" value="NZ_JAFIDA010000001.1"/>
</dbReference>
<feature type="region of interest" description="Disordered" evidence="1">
    <location>
        <begin position="83"/>
        <end position="108"/>
    </location>
</feature>
<evidence type="ECO:0000313" key="3">
    <source>
        <dbReference type="EMBL" id="MBP1326069.1"/>
    </source>
</evidence>
<keyword evidence="2" id="KW-0812">Transmembrane</keyword>
<feature type="compositionally biased region" description="Polar residues" evidence="1">
    <location>
        <begin position="97"/>
        <end position="108"/>
    </location>
</feature>
<sequence>MNVWSNTVGTMLQLADEVATDTAFDPNKVTPGFEGFIFTGLLAVAVIALGFVLVRRMRASAYRHEVREEIEAELAENAENAELAENAGLAENAELSTDGSADAASTQK</sequence>
<feature type="transmembrane region" description="Helical" evidence="2">
    <location>
        <begin position="35"/>
        <end position="54"/>
    </location>
</feature>
<keyword evidence="2" id="KW-1133">Transmembrane helix</keyword>